<dbReference type="EMBL" id="JYFN01000035">
    <property type="protein sequence ID" value="KJE21574.1"/>
    <property type="molecule type" value="Genomic_DNA"/>
</dbReference>
<keyword evidence="3" id="KW-1185">Reference proteome</keyword>
<evidence type="ECO:0000256" key="1">
    <source>
        <dbReference type="SAM" id="Phobius"/>
    </source>
</evidence>
<reference evidence="2 3" key="2">
    <citation type="journal article" date="2016" name="Genome Announc.">
        <title>Permanent Draft Genome Sequences for Two Variants of Frankia sp. Strain CpI1, the First Frankia Strain Isolated from Root Nodules of Comptonia peregrina.</title>
        <authorList>
            <person name="Oshone R."/>
            <person name="Hurst S.G.IV."/>
            <person name="Abebe-Akele F."/>
            <person name="Simpson S."/>
            <person name="Morris K."/>
            <person name="Thomas W.K."/>
            <person name="Tisa L.S."/>
        </authorList>
    </citation>
    <scope>NUCLEOTIDE SEQUENCE [LARGE SCALE GENOMIC DNA]</scope>
    <source>
        <strain evidence="3">CpI1-S</strain>
    </source>
</reference>
<reference evidence="3" key="1">
    <citation type="submission" date="2015-02" db="EMBL/GenBank/DDBJ databases">
        <title>Draft Genome of Frankia sp. CpI1-S.</title>
        <authorList>
            <person name="Oshone R.T."/>
            <person name="Ngom M."/>
            <person name="Ghodhbane-Gtari F."/>
            <person name="Gtari M."/>
            <person name="Morris K."/>
            <person name="Thomas K."/>
            <person name="Sen A."/>
            <person name="Tisa L.S."/>
        </authorList>
    </citation>
    <scope>NUCLEOTIDE SEQUENCE [LARGE SCALE GENOMIC DNA]</scope>
    <source>
        <strain evidence="3">CpI1-S</strain>
    </source>
</reference>
<dbReference type="AlphaFoldDB" id="A0A0D8BC83"/>
<keyword evidence="1" id="KW-0472">Membrane</keyword>
<accession>A0A0D8BC83</accession>
<dbReference type="OrthoDB" id="3216988at2"/>
<sequence>MAVNSAQYFVEPALAMLTVGLLMVMARWASTPLRALPRGVVLGHDFGLLVPVAVVDTPAEVSRARAALRTRGIRSTWAMAMTPLHIDAAGNILSRPRQRRHVLVFGADAARAARALATPPGGLSSQT</sequence>
<name>A0A0D8BC83_9ACTN</name>
<gene>
    <name evidence="2" type="ORF">FF36_04148</name>
</gene>
<protein>
    <submittedName>
        <fullName evidence="2">Uncharacterized protein</fullName>
    </submittedName>
</protein>
<feature type="transmembrane region" description="Helical" evidence="1">
    <location>
        <begin position="6"/>
        <end position="28"/>
    </location>
</feature>
<comment type="caution">
    <text evidence="2">The sequence shown here is derived from an EMBL/GenBank/DDBJ whole genome shotgun (WGS) entry which is preliminary data.</text>
</comment>
<evidence type="ECO:0000313" key="3">
    <source>
        <dbReference type="Proteomes" id="UP000032545"/>
    </source>
</evidence>
<keyword evidence="1" id="KW-1133">Transmembrane helix</keyword>
<proteinExistence type="predicted"/>
<organism evidence="2 3">
    <name type="scientific">Frankia torreyi</name>
    <dbReference type="NCBI Taxonomy" id="1856"/>
    <lineage>
        <taxon>Bacteria</taxon>
        <taxon>Bacillati</taxon>
        <taxon>Actinomycetota</taxon>
        <taxon>Actinomycetes</taxon>
        <taxon>Frankiales</taxon>
        <taxon>Frankiaceae</taxon>
        <taxon>Frankia</taxon>
    </lineage>
</organism>
<keyword evidence="1" id="KW-0812">Transmembrane</keyword>
<dbReference type="Proteomes" id="UP000032545">
    <property type="component" value="Unassembled WGS sequence"/>
</dbReference>
<evidence type="ECO:0000313" key="2">
    <source>
        <dbReference type="EMBL" id="KJE21574.1"/>
    </source>
</evidence>
<dbReference type="PATRIC" id="fig|1502723.3.peg.3859"/>
<dbReference type="RefSeq" id="WP_082122082.1">
    <property type="nucleotide sequence ID" value="NZ_JYFN01000035.1"/>
</dbReference>